<dbReference type="EMBL" id="CAJOBI010004371">
    <property type="protein sequence ID" value="CAF3999652.1"/>
    <property type="molecule type" value="Genomic_DNA"/>
</dbReference>
<dbReference type="PANTHER" id="PTHR11782">
    <property type="entry name" value="ADENOSINE/GUANOSINE DIPHOSPHATASE"/>
    <property type="match status" value="1"/>
</dbReference>
<comment type="similarity">
    <text evidence="1">Belongs to the GDA1/CD39 NTPase family.</text>
</comment>
<dbReference type="InterPro" id="IPR000407">
    <property type="entry name" value="GDA1_CD39_NTPase"/>
</dbReference>
<dbReference type="PANTHER" id="PTHR11782:SF83">
    <property type="entry name" value="GUANOSINE-DIPHOSPHATASE"/>
    <property type="match status" value="1"/>
</dbReference>
<dbReference type="Proteomes" id="UP000681720">
    <property type="component" value="Unassembled WGS sequence"/>
</dbReference>
<dbReference type="Gene3D" id="3.30.420.40">
    <property type="match status" value="1"/>
</dbReference>
<evidence type="ECO:0000313" key="7">
    <source>
        <dbReference type="EMBL" id="CAF1443371.1"/>
    </source>
</evidence>
<dbReference type="Proteomes" id="UP000663834">
    <property type="component" value="Unassembled WGS sequence"/>
</dbReference>
<keyword evidence="4" id="KW-0547">Nucleotide-binding</keyword>
<keyword evidence="5" id="KW-0472">Membrane</keyword>
<proteinExistence type="inferred from homology"/>
<dbReference type="GO" id="GO:0009134">
    <property type="term" value="P:nucleoside diphosphate catabolic process"/>
    <property type="evidence" value="ECO:0007669"/>
    <property type="project" value="TreeGrafter"/>
</dbReference>
<evidence type="ECO:0000313" key="10">
    <source>
        <dbReference type="EMBL" id="CAF3819639.1"/>
    </source>
</evidence>
<dbReference type="Gene3D" id="3.30.420.150">
    <property type="entry name" value="Exopolyphosphatase. Domain 2"/>
    <property type="match status" value="1"/>
</dbReference>
<evidence type="ECO:0000313" key="6">
    <source>
        <dbReference type="EMBL" id="CAF1068677.1"/>
    </source>
</evidence>
<dbReference type="GO" id="GO:0045134">
    <property type="term" value="F:UDP phosphatase activity"/>
    <property type="evidence" value="ECO:0007669"/>
    <property type="project" value="TreeGrafter"/>
</dbReference>
<feature type="binding site" evidence="4">
    <location>
        <begin position="246"/>
        <end position="250"/>
    </location>
    <ligand>
        <name>ATP</name>
        <dbReference type="ChEBI" id="CHEBI:30616"/>
    </ligand>
</feature>
<dbReference type="EMBL" id="CAJOBH010000671">
    <property type="protein sequence ID" value="CAF3809610.1"/>
    <property type="molecule type" value="Genomic_DNA"/>
</dbReference>
<dbReference type="OrthoDB" id="6372431at2759"/>
<evidence type="ECO:0000313" key="12">
    <source>
        <dbReference type="Proteomes" id="UP000663824"/>
    </source>
</evidence>
<evidence type="ECO:0000313" key="8">
    <source>
        <dbReference type="EMBL" id="CAF1906991.1"/>
    </source>
</evidence>
<keyword evidence="5" id="KW-0812">Transmembrane</keyword>
<dbReference type="EMBL" id="CAJNOW010005210">
    <property type="protein sequence ID" value="CAF1443371.1"/>
    <property type="molecule type" value="Genomic_DNA"/>
</dbReference>
<gene>
    <name evidence="9" type="ORF">BYL167_LOCUS3459</name>
    <name evidence="6" type="ORF">CJN711_LOCUS5598</name>
    <name evidence="10" type="ORF">GIL414_LOCUS2144</name>
    <name evidence="7" type="ORF">KQP761_LOCUS11628</name>
    <name evidence="8" type="ORF">MBJ925_LOCUS511</name>
    <name evidence="11" type="ORF">SMN809_LOCUS11862</name>
</gene>
<dbReference type="Proteomes" id="UP000663824">
    <property type="component" value="Unassembled WGS sequence"/>
</dbReference>
<dbReference type="EMBL" id="CAJOBJ010000391">
    <property type="protein sequence ID" value="CAF3819639.1"/>
    <property type="molecule type" value="Genomic_DNA"/>
</dbReference>
<feature type="transmembrane region" description="Helical" evidence="5">
    <location>
        <begin position="21"/>
        <end position="46"/>
    </location>
</feature>
<evidence type="ECO:0000313" key="9">
    <source>
        <dbReference type="EMBL" id="CAF3809610.1"/>
    </source>
</evidence>
<keyword evidence="2" id="KW-0378">Hydrolase</keyword>
<evidence type="ECO:0000256" key="4">
    <source>
        <dbReference type="PIRSR" id="PIRSR600407-2"/>
    </source>
</evidence>
<dbReference type="Proteomes" id="UP000676336">
    <property type="component" value="Unassembled WGS sequence"/>
</dbReference>
<comment type="caution">
    <text evidence="8">The sequence shown here is derived from an EMBL/GenBank/DDBJ whole genome shotgun (WGS) entry which is preliminary data.</text>
</comment>
<evidence type="ECO:0000256" key="2">
    <source>
        <dbReference type="ARBA" id="ARBA00022801"/>
    </source>
</evidence>
<dbReference type="Proteomes" id="UP000663855">
    <property type="component" value="Unassembled WGS sequence"/>
</dbReference>
<evidence type="ECO:0000256" key="5">
    <source>
        <dbReference type="SAM" id="Phobius"/>
    </source>
</evidence>
<dbReference type="Pfam" id="PF01150">
    <property type="entry name" value="GDA1_CD39"/>
    <property type="match status" value="1"/>
</dbReference>
<keyword evidence="5" id="KW-1133">Transmembrane helix</keyword>
<accession>A0A816JUY7</accession>
<dbReference type="EMBL" id="CAJNOV010001564">
    <property type="protein sequence ID" value="CAF1068677.1"/>
    <property type="molecule type" value="Genomic_DNA"/>
</dbReference>
<sequence>MDGQRQQKQKHKHRTRYIISFTQGVSTILFLLAVAIVIYLTVLYGARVVPPTNYAIVFDAGSSHTEMFVYHWPADKSEGAGTTSSVNEYFVCSLVAVNINDSTKFNETKAIKAISDFEQHLHLLPSFFEPCLKKAVEKIPSNRHKYSPIFLGATAGMRLARLHNVEKANQILEAIRETFSNYPFQFVVARQVRILTGMEEAIDGWITTNILLEKFKHRHENRKKSRQIISPAELDQDMTGVLDLGGASTQVTFTYVEERGSQPIPLEFTTNITLFDTVYKPYAHSYLCWGKNEATKRYRARLVLDLLNNIIKSSNLSTTLFVPDPCLVRGANDTWKVNKLFTSTCTNNEKLKFANYNTSISSFTFVGAGNASRCNQSLSRLFNSKRSNRSINCLHKKDYCTFDLTFQPVIPENIKFIGLSGYYYVFDNLAHGVPTINKSNGYKLADFHREELERRRKAVCDIDYEKLRIQESITSGNEPYKRALCFDAWYVWLLLTKGIGFKEAELKRVSVVNKFTSGKVGWTLGYMINQTNYIPAEFRKKSMGKSGFISWITVSSMIALITFIFLILTCQACIRRACHKQAHHARTMNNDGYTQPHEQSLA</sequence>
<protein>
    <submittedName>
        <fullName evidence="8">Uncharacterized protein</fullName>
    </submittedName>
</protein>
<dbReference type="GO" id="GO:0005524">
    <property type="term" value="F:ATP binding"/>
    <property type="evidence" value="ECO:0007669"/>
    <property type="project" value="UniProtKB-KW"/>
</dbReference>
<dbReference type="GO" id="GO:0004382">
    <property type="term" value="F:GDP phosphatase activity"/>
    <property type="evidence" value="ECO:0007669"/>
    <property type="project" value="TreeGrafter"/>
</dbReference>
<feature type="transmembrane region" description="Helical" evidence="5">
    <location>
        <begin position="548"/>
        <end position="570"/>
    </location>
</feature>
<dbReference type="AlphaFoldDB" id="A0A816JUY7"/>
<dbReference type="GO" id="GO:0005886">
    <property type="term" value="C:plasma membrane"/>
    <property type="evidence" value="ECO:0007669"/>
    <property type="project" value="TreeGrafter"/>
</dbReference>
<feature type="active site" description="Proton acceptor" evidence="3">
    <location>
        <position position="200"/>
    </location>
</feature>
<reference evidence="8" key="1">
    <citation type="submission" date="2021-02" db="EMBL/GenBank/DDBJ databases">
        <authorList>
            <person name="Nowell W R."/>
        </authorList>
    </citation>
    <scope>NUCLEOTIDE SEQUENCE</scope>
</reference>
<dbReference type="GO" id="GO:0017111">
    <property type="term" value="F:ribonucleoside triphosphate phosphatase activity"/>
    <property type="evidence" value="ECO:0007669"/>
    <property type="project" value="TreeGrafter"/>
</dbReference>
<keyword evidence="4" id="KW-0067">ATP-binding</keyword>
<evidence type="ECO:0000313" key="11">
    <source>
        <dbReference type="EMBL" id="CAF3999652.1"/>
    </source>
</evidence>
<organism evidence="8 12">
    <name type="scientific">Rotaria magnacalcarata</name>
    <dbReference type="NCBI Taxonomy" id="392030"/>
    <lineage>
        <taxon>Eukaryota</taxon>
        <taxon>Metazoa</taxon>
        <taxon>Spiralia</taxon>
        <taxon>Gnathifera</taxon>
        <taxon>Rotifera</taxon>
        <taxon>Eurotatoria</taxon>
        <taxon>Bdelloidea</taxon>
        <taxon>Philodinida</taxon>
        <taxon>Philodinidae</taxon>
        <taxon>Rotaria</taxon>
    </lineage>
</organism>
<dbReference type="EMBL" id="CAJNRE010000031">
    <property type="protein sequence ID" value="CAF1906991.1"/>
    <property type="molecule type" value="Genomic_DNA"/>
</dbReference>
<evidence type="ECO:0000256" key="1">
    <source>
        <dbReference type="ARBA" id="ARBA00009283"/>
    </source>
</evidence>
<dbReference type="Proteomes" id="UP000681967">
    <property type="component" value="Unassembled WGS sequence"/>
</dbReference>
<name>A0A816JUY7_9BILA</name>
<evidence type="ECO:0000256" key="3">
    <source>
        <dbReference type="PIRSR" id="PIRSR600407-1"/>
    </source>
</evidence>